<feature type="compositionally biased region" description="Polar residues" evidence="6">
    <location>
        <begin position="277"/>
        <end position="289"/>
    </location>
</feature>
<comment type="caution">
    <text evidence="9">The sequence shown here is derived from an EMBL/GenBank/DDBJ whole genome shotgun (WGS) entry which is preliminary data.</text>
</comment>
<sequence length="289" mass="33079">MKRVIKKHPLAIRWFHWINFPVIAVMIWSGMLIYWANDIYRLGWGNKTVLKFFPDSFYKALHIPFRLAEGMSLHFVFMWIFAVNGFIYVLYLLFSGEWRLIFPNKKSLKDSFQVVLHDLHLRKSVPDQKKYNAAQRIAYTGVIVMGLGSLLTGLSIYKPIQFHGLAALLGGYEWARAEHFILTILFTLFFVVHIVQVILAGWNNFRSMVTGLDVLPVKEIIFQPTGINNESESKQFGNPVINITEPFIPKDETYPDNAILQITSGDVTGVKDESSIESKNVNPQGPNIS</sequence>
<dbReference type="EMBL" id="VYQF01000001">
    <property type="protein sequence ID" value="KAA9040696.1"/>
    <property type="molecule type" value="Genomic_DNA"/>
</dbReference>
<dbReference type="Pfam" id="PF01292">
    <property type="entry name" value="Ni_hydr_CYTB"/>
    <property type="match status" value="1"/>
</dbReference>
<feature type="transmembrane region" description="Helical" evidence="7">
    <location>
        <begin position="12"/>
        <end position="36"/>
    </location>
</feature>
<evidence type="ECO:0000256" key="3">
    <source>
        <dbReference type="ARBA" id="ARBA00022692"/>
    </source>
</evidence>
<evidence type="ECO:0000256" key="2">
    <source>
        <dbReference type="ARBA" id="ARBA00022475"/>
    </source>
</evidence>
<name>A0A5J5IIE5_9BACT</name>
<evidence type="ECO:0000313" key="10">
    <source>
        <dbReference type="Proteomes" id="UP000326903"/>
    </source>
</evidence>
<feature type="transmembrane region" description="Helical" evidence="7">
    <location>
        <begin position="180"/>
        <end position="202"/>
    </location>
</feature>
<dbReference type="InterPro" id="IPR051542">
    <property type="entry name" value="Hydrogenase_cytochrome"/>
</dbReference>
<keyword evidence="5 7" id="KW-0472">Membrane</keyword>
<gene>
    <name evidence="9" type="ORF">FW778_01250</name>
</gene>
<keyword evidence="2" id="KW-1003">Cell membrane</keyword>
<dbReference type="PANTHER" id="PTHR30485:SF1">
    <property type="entry name" value="CYTOCHROME YDHU-RELATED"/>
    <property type="match status" value="1"/>
</dbReference>
<evidence type="ECO:0000256" key="5">
    <source>
        <dbReference type="ARBA" id="ARBA00023136"/>
    </source>
</evidence>
<comment type="subcellular location">
    <subcellularLocation>
        <location evidence="1">Cell membrane</location>
        <topology evidence="1">Multi-pass membrane protein</topology>
    </subcellularLocation>
</comment>
<evidence type="ECO:0000259" key="8">
    <source>
        <dbReference type="Pfam" id="PF01292"/>
    </source>
</evidence>
<evidence type="ECO:0000256" key="6">
    <source>
        <dbReference type="SAM" id="MobiDB-lite"/>
    </source>
</evidence>
<evidence type="ECO:0000313" key="9">
    <source>
        <dbReference type="EMBL" id="KAA9040696.1"/>
    </source>
</evidence>
<keyword evidence="10" id="KW-1185">Reference proteome</keyword>
<evidence type="ECO:0000256" key="1">
    <source>
        <dbReference type="ARBA" id="ARBA00004651"/>
    </source>
</evidence>
<organism evidence="9 10">
    <name type="scientific">Ginsengibacter hankyongi</name>
    <dbReference type="NCBI Taxonomy" id="2607284"/>
    <lineage>
        <taxon>Bacteria</taxon>
        <taxon>Pseudomonadati</taxon>
        <taxon>Bacteroidota</taxon>
        <taxon>Chitinophagia</taxon>
        <taxon>Chitinophagales</taxon>
        <taxon>Chitinophagaceae</taxon>
        <taxon>Ginsengibacter</taxon>
    </lineage>
</organism>
<feature type="domain" description="Cytochrome b561 bacterial/Ni-hydrogenase" evidence="8">
    <location>
        <begin position="8"/>
        <end position="211"/>
    </location>
</feature>
<dbReference type="AlphaFoldDB" id="A0A5J5IIE5"/>
<feature type="transmembrane region" description="Helical" evidence="7">
    <location>
        <begin position="73"/>
        <end position="94"/>
    </location>
</feature>
<dbReference type="InterPro" id="IPR016174">
    <property type="entry name" value="Di-haem_cyt_TM"/>
</dbReference>
<dbReference type="GO" id="GO:0022904">
    <property type="term" value="P:respiratory electron transport chain"/>
    <property type="evidence" value="ECO:0007669"/>
    <property type="project" value="InterPro"/>
</dbReference>
<keyword evidence="3 7" id="KW-0812">Transmembrane</keyword>
<dbReference type="InterPro" id="IPR011577">
    <property type="entry name" value="Cyt_b561_bac/Ni-Hgenase"/>
</dbReference>
<dbReference type="Proteomes" id="UP000326903">
    <property type="component" value="Unassembled WGS sequence"/>
</dbReference>
<dbReference type="PANTHER" id="PTHR30485">
    <property type="entry name" value="NI/FE-HYDROGENASE 1 B-TYPE CYTOCHROME SUBUNIT"/>
    <property type="match status" value="1"/>
</dbReference>
<proteinExistence type="predicted"/>
<dbReference type="RefSeq" id="WP_150412755.1">
    <property type="nucleotide sequence ID" value="NZ_VYQF01000001.1"/>
</dbReference>
<evidence type="ECO:0000256" key="4">
    <source>
        <dbReference type="ARBA" id="ARBA00022989"/>
    </source>
</evidence>
<dbReference type="GO" id="GO:0009055">
    <property type="term" value="F:electron transfer activity"/>
    <property type="evidence" value="ECO:0007669"/>
    <property type="project" value="InterPro"/>
</dbReference>
<accession>A0A5J5IIE5</accession>
<dbReference type="GO" id="GO:0005886">
    <property type="term" value="C:plasma membrane"/>
    <property type="evidence" value="ECO:0007669"/>
    <property type="project" value="UniProtKB-SubCell"/>
</dbReference>
<feature type="region of interest" description="Disordered" evidence="6">
    <location>
        <begin position="270"/>
        <end position="289"/>
    </location>
</feature>
<reference evidence="9 10" key="1">
    <citation type="submission" date="2019-09" db="EMBL/GenBank/DDBJ databases">
        <title>Draft genome sequence of Ginsengibacter sp. BR5-29.</title>
        <authorList>
            <person name="Im W.-T."/>
        </authorList>
    </citation>
    <scope>NUCLEOTIDE SEQUENCE [LARGE SCALE GENOMIC DNA]</scope>
    <source>
        <strain evidence="9 10">BR5-29</strain>
    </source>
</reference>
<dbReference type="GO" id="GO:0020037">
    <property type="term" value="F:heme binding"/>
    <property type="evidence" value="ECO:0007669"/>
    <property type="project" value="TreeGrafter"/>
</dbReference>
<evidence type="ECO:0000256" key="7">
    <source>
        <dbReference type="SAM" id="Phobius"/>
    </source>
</evidence>
<protein>
    <submittedName>
        <fullName evidence="9">Thiosulfate reductase</fullName>
    </submittedName>
</protein>
<keyword evidence="4 7" id="KW-1133">Transmembrane helix</keyword>
<dbReference type="SUPFAM" id="SSF81342">
    <property type="entry name" value="Transmembrane di-heme cytochromes"/>
    <property type="match status" value="1"/>
</dbReference>
<dbReference type="Gene3D" id="1.20.950.20">
    <property type="entry name" value="Transmembrane di-heme cytochromes, Chain C"/>
    <property type="match status" value="1"/>
</dbReference>
<feature type="transmembrane region" description="Helical" evidence="7">
    <location>
        <begin position="137"/>
        <end position="160"/>
    </location>
</feature>